<dbReference type="Pfam" id="PF00557">
    <property type="entry name" value="Peptidase_M24"/>
    <property type="match status" value="1"/>
</dbReference>
<evidence type="ECO:0000256" key="4">
    <source>
        <dbReference type="ARBA" id="ARBA00022801"/>
    </source>
</evidence>
<dbReference type="GO" id="GO:0046872">
    <property type="term" value="F:metal ion binding"/>
    <property type="evidence" value="ECO:0007669"/>
    <property type="project" value="UniProtKB-UniRule"/>
</dbReference>
<dbReference type="GeneID" id="6750708"/>
<feature type="binding site" evidence="5">
    <location>
        <position position="313"/>
    </location>
    <ligand>
        <name>a divalent metal cation</name>
        <dbReference type="ChEBI" id="CHEBI:60240"/>
        <label>1</label>
    </ligand>
</feature>
<dbReference type="InterPro" id="IPR002467">
    <property type="entry name" value="Pept_M24A_MAP1"/>
</dbReference>
<dbReference type="PRINTS" id="PR00599">
    <property type="entry name" value="MAPEPTIDASE"/>
</dbReference>
<comment type="catalytic activity">
    <reaction evidence="5 6">
        <text>Release of N-terminal amino acids, preferentially methionine, from peptides and arylamides.</text>
        <dbReference type="EC" id="3.4.11.18"/>
    </reaction>
</comment>
<evidence type="ECO:0000256" key="3">
    <source>
        <dbReference type="ARBA" id="ARBA00022723"/>
    </source>
</evidence>
<keyword evidence="2 5" id="KW-0645">Protease</keyword>
<evidence type="ECO:0000256" key="1">
    <source>
        <dbReference type="ARBA" id="ARBA00022438"/>
    </source>
</evidence>
<evidence type="ECO:0000256" key="5">
    <source>
        <dbReference type="HAMAP-Rule" id="MF_03174"/>
    </source>
</evidence>
<dbReference type="InterPro" id="IPR036005">
    <property type="entry name" value="Creatinase/aminopeptidase-like"/>
</dbReference>
<dbReference type="InterPro" id="IPR001714">
    <property type="entry name" value="Pept_M24_MAP"/>
</dbReference>
<dbReference type="HAMAP" id="MF_01974">
    <property type="entry name" value="MetAP_1"/>
    <property type="match status" value="1"/>
</dbReference>
<feature type="binding site" evidence="5">
    <location>
        <position position="187"/>
    </location>
    <ligand>
        <name>a divalent metal cation</name>
        <dbReference type="ChEBI" id="CHEBI:60240"/>
        <label>1</label>
    </ligand>
</feature>
<dbReference type="KEGG" id="tad:TRIADDRAFT_53589"/>
<dbReference type="PANTHER" id="PTHR43330:SF8">
    <property type="entry name" value="METHIONINE AMINOPEPTIDASE 1D, MITOCHONDRIAL"/>
    <property type="match status" value="1"/>
</dbReference>
<dbReference type="FunCoup" id="B3RPM1">
    <property type="interactions" value="69"/>
</dbReference>
<feature type="binding site" evidence="5">
    <location>
        <position position="176"/>
    </location>
    <ligand>
        <name>a divalent metal cation</name>
        <dbReference type="ChEBI" id="CHEBI:60240"/>
        <label>1</label>
    </ligand>
</feature>
<sequence>MVLQGINRLTTCCRMLKMAGKLRIGNYYSPSMLFSSRYRQIFRSWSSFSLVQPKQVSPAQPVPQGIPLPPYALTGVVPPSPITIEIKNEDQIDAMKRSCQLAYRILDSVKNYIKVGMTTEDIDQFVHDNIIQHGAYPSPLNYNGYPKSVCTSVNNVACHGIPDSRPLEDGDIINVDISVYYNGYHGDTSDTFLLGNVDETGQQLVETAKLCLQQAIDICGPNVPFRNIGKTISNLARAAGFTVNKMFLGHGIGSYFHGPPHIYHYRNWQMGHMRPGMTFTIEPVICEGTPDAEILEDGWTAISTDNKRSAQCEHTVLITSQGVEILTRP</sequence>
<dbReference type="GO" id="GO:0070006">
    <property type="term" value="F:metalloaminopeptidase activity"/>
    <property type="evidence" value="ECO:0000318"/>
    <property type="project" value="GO_Central"/>
</dbReference>
<dbReference type="GO" id="GO:0006508">
    <property type="term" value="P:proteolysis"/>
    <property type="evidence" value="ECO:0007669"/>
    <property type="project" value="UniProtKB-KW"/>
</dbReference>
<dbReference type="AlphaFoldDB" id="B3RPM1"/>
<dbReference type="EC" id="3.4.11.18" evidence="6"/>
<feature type="binding site" evidence="5">
    <location>
        <position position="159"/>
    </location>
    <ligand>
        <name>substrate</name>
    </ligand>
</feature>
<dbReference type="GO" id="GO:0004239">
    <property type="term" value="F:initiator methionyl aminopeptidase activity"/>
    <property type="evidence" value="ECO:0007669"/>
    <property type="project" value="UniProtKB-UniRule"/>
</dbReference>
<keyword evidence="1 5" id="KW-0031">Aminopeptidase</keyword>
<protein>
    <recommendedName>
        <fullName evidence="6">Methionine aminopeptidase</fullName>
        <ecNumber evidence="6">3.4.11.18</ecNumber>
    </recommendedName>
</protein>
<accession>B3RPM1</accession>
<dbReference type="GO" id="GO:0005739">
    <property type="term" value="C:mitochondrion"/>
    <property type="evidence" value="ECO:0000318"/>
    <property type="project" value="GO_Central"/>
</dbReference>
<comment type="function">
    <text evidence="6">Cotranslationally removes the N-terminal methionine from nascent proteins. The N-terminal methionine is often cleaved when the second residue in the primary sequence is small and uncharged (Met-Ala-, Cys, Gly, Pro, Ser, Thr, or Val).</text>
</comment>
<feature type="binding site" evidence="5">
    <location>
        <position position="313"/>
    </location>
    <ligand>
        <name>a divalent metal cation</name>
        <dbReference type="ChEBI" id="CHEBI:60240"/>
        <label>2</label>
        <note>catalytic</note>
    </ligand>
</feature>
<dbReference type="EMBL" id="DS985242">
    <property type="protein sequence ID" value="EDV28214.1"/>
    <property type="molecule type" value="Genomic_DNA"/>
</dbReference>
<dbReference type="NCBIfam" id="TIGR00500">
    <property type="entry name" value="met_pdase_I"/>
    <property type="match status" value="1"/>
</dbReference>
<dbReference type="eggNOG" id="KOG2738">
    <property type="taxonomic scope" value="Eukaryota"/>
</dbReference>
<evidence type="ECO:0000313" key="8">
    <source>
        <dbReference type="EMBL" id="EDV28214.1"/>
    </source>
</evidence>
<feature type="binding site" evidence="5">
    <location>
        <position position="282"/>
    </location>
    <ligand>
        <name>a divalent metal cation</name>
        <dbReference type="ChEBI" id="CHEBI:60240"/>
        <label>2</label>
        <note>catalytic</note>
    </ligand>
</feature>
<comment type="cofactor">
    <cofactor evidence="5">
        <name>Co(2+)</name>
        <dbReference type="ChEBI" id="CHEBI:48828"/>
    </cofactor>
    <cofactor evidence="5">
        <name>Zn(2+)</name>
        <dbReference type="ChEBI" id="CHEBI:29105"/>
    </cofactor>
    <cofactor evidence="5">
        <name>Mn(2+)</name>
        <dbReference type="ChEBI" id="CHEBI:29035"/>
    </cofactor>
    <cofactor evidence="5">
        <name>Fe(2+)</name>
        <dbReference type="ChEBI" id="CHEBI:29033"/>
    </cofactor>
    <text evidence="5">Binds 2 divalent metal cations per subunit. Has a high-affinity and a low affinity metal-binding site. The true nature of the physiological cofactor is under debate. The enzyme is active with cobalt, zinc, manganese or divalent iron ions. Most likely, methionine aminopeptidases function as mononuclear Fe(2+)-metalloproteases under physiological conditions, and the catalytically relevant metal-binding site has been assigned to the histidine-containing high-affinity site.</text>
</comment>
<keyword evidence="3 5" id="KW-0479">Metal-binding</keyword>
<proteinExistence type="inferred from homology"/>
<evidence type="ECO:0000256" key="2">
    <source>
        <dbReference type="ARBA" id="ARBA00022670"/>
    </source>
</evidence>
<dbReference type="PROSITE" id="PS00680">
    <property type="entry name" value="MAP_1"/>
    <property type="match status" value="1"/>
</dbReference>
<dbReference type="InterPro" id="IPR000994">
    <property type="entry name" value="Pept_M24"/>
</dbReference>
<dbReference type="STRING" id="10228.B3RPM1"/>
<keyword evidence="4 5" id="KW-0378">Hydrolase</keyword>
<dbReference type="SUPFAM" id="SSF55920">
    <property type="entry name" value="Creatinase/aminopeptidase"/>
    <property type="match status" value="1"/>
</dbReference>
<dbReference type="PhylomeDB" id="B3RPM1"/>
<name>B3RPM1_TRIAD</name>
<dbReference type="Proteomes" id="UP000009022">
    <property type="component" value="Unassembled WGS sequence"/>
</dbReference>
<feature type="binding site" evidence="5">
    <location>
        <position position="250"/>
    </location>
    <ligand>
        <name>a divalent metal cation</name>
        <dbReference type="ChEBI" id="CHEBI:60240"/>
        <label>2</label>
        <note>catalytic</note>
    </ligand>
</feature>
<dbReference type="RefSeq" id="XP_002110048.1">
    <property type="nucleotide sequence ID" value="XM_002110012.1"/>
</dbReference>
<feature type="domain" description="Peptidase M24" evidence="7">
    <location>
        <begin position="94"/>
        <end position="319"/>
    </location>
</feature>
<dbReference type="OrthoDB" id="3209743at2759"/>
<feature type="binding site" evidence="5">
    <location>
        <position position="257"/>
    </location>
    <ligand>
        <name>substrate</name>
    </ligand>
</feature>
<dbReference type="Gene3D" id="3.90.230.10">
    <property type="entry name" value="Creatinase/methionine aminopeptidase superfamily"/>
    <property type="match status" value="1"/>
</dbReference>
<evidence type="ECO:0000259" key="7">
    <source>
        <dbReference type="Pfam" id="PF00557"/>
    </source>
</evidence>
<dbReference type="MEROPS" id="M24.028"/>
<evidence type="ECO:0000256" key="6">
    <source>
        <dbReference type="RuleBase" id="RU003653"/>
    </source>
</evidence>
<organism evidence="8 9">
    <name type="scientific">Trichoplax adhaerens</name>
    <name type="common">Trichoplax reptans</name>
    <dbReference type="NCBI Taxonomy" id="10228"/>
    <lineage>
        <taxon>Eukaryota</taxon>
        <taxon>Metazoa</taxon>
        <taxon>Placozoa</taxon>
        <taxon>Uniplacotomia</taxon>
        <taxon>Trichoplacea</taxon>
        <taxon>Trichoplacidae</taxon>
        <taxon>Trichoplax</taxon>
    </lineage>
</organism>
<dbReference type="CDD" id="cd01086">
    <property type="entry name" value="MetAP1"/>
    <property type="match status" value="1"/>
</dbReference>
<keyword evidence="9" id="KW-1185">Reference proteome</keyword>
<reference evidence="8 9" key="1">
    <citation type="journal article" date="2008" name="Nature">
        <title>The Trichoplax genome and the nature of placozoans.</title>
        <authorList>
            <person name="Srivastava M."/>
            <person name="Begovic E."/>
            <person name="Chapman J."/>
            <person name="Putnam N.H."/>
            <person name="Hellsten U."/>
            <person name="Kawashima T."/>
            <person name="Kuo A."/>
            <person name="Mitros T."/>
            <person name="Salamov A."/>
            <person name="Carpenter M.L."/>
            <person name="Signorovitch A.Y."/>
            <person name="Moreno M.A."/>
            <person name="Kamm K."/>
            <person name="Grimwood J."/>
            <person name="Schmutz J."/>
            <person name="Shapiro H."/>
            <person name="Grigoriev I.V."/>
            <person name="Buss L.W."/>
            <person name="Schierwater B."/>
            <person name="Dellaporta S.L."/>
            <person name="Rokhsar D.S."/>
        </authorList>
    </citation>
    <scope>NUCLEOTIDE SEQUENCE [LARGE SCALE GENOMIC DNA]</scope>
    <source>
        <strain evidence="8 9">Grell-BS-1999</strain>
    </source>
</reference>
<dbReference type="HOGENOM" id="CLU_015857_1_1_1"/>
<feature type="binding site" evidence="5">
    <location>
        <position position="187"/>
    </location>
    <ligand>
        <name>a divalent metal cation</name>
        <dbReference type="ChEBI" id="CHEBI:60240"/>
        <label>2</label>
        <note>catalytic</note>
    </ligand>
</feature>
<dbReference type="OMA" id="SSKMYVM"/>
<evidence type="ECO:0000313" key="9">
    <source>
        <dbReference type="Proteomes" id="UP000009022"/>
    </source>
</evidence>
<dbReference type="CTD" id="6750708"/>
<comment type="similarity">
    <text evidence="5">Belongs to the peptidase M24A family. Methionine aminopeptidase type 1 subfamily.</text>
</comment>
<gene>
    <name evidence="8" type="ORF">TRIADDRAFT_53589</name>
</gene>
<dbReference type="InParanoid" id="B3RPM1"/>
<dbReference type="PANTHER" id="PTHR43330">
    <property type="entry name" value="METHIONINE AMINOPEPTIDASE"/>
    <property type="match status" value="1"/>
</dbReference>